<accession>A0A0L0FVS2</accession>
<reference evidence="11 12" key="1">
    <citation type="submission" date="2011-02" db="EMBL/GenBank/DDBJ databases">
        <title>The Genome Sequence of Sphaeroforma arctica JP610.</title>
        <authorList>
            <consortium name="The Broad Institute Genome Sequencing Platform"/>
            <person name="Russ C."/>
            <person name="Cuomo C."/>
            <person name="Young S.K."/>
            <person name="Zeng Q."/>
            <person name="Gargeya S."/>
            <person name="Alvarado L."/>
            <person name="Berlin A."/>
            <person name="Chapman S.B."/>
            <person name="Chen Z."/>
            <person name="Freedman E."/>
            <person name="Gellesch M."/>
            <person name="Goldberg J."/>
            <person name="Griggs A."/>
            <person name="Gujja S."/>
            <person name="Heilman E."/>
            <person name="Heiman D."/>
            <person name="Howarth C."/>
            <person name="Mehta T."/>
            <person name="Neiman D."/>
            <person name="Pearson M."/>
            <person name="Roberts A."/>
            <person name="Saif S."/>
            <person name="Shea T."/>
            <person name="Shenoy N."/>
            <person name="Sisk P."/>
            <person name="Stolte C."/>
            <person name="Sykes S."/>
            <person name="White J."/>
            <person name="Yandava C."/>
            <person name="Burger G."/>
            <person name="Gray M.W."/>
            <person name="Holland P.W.H."/>
            <person name="King N."/>
            <person name="Lang F.B.F."/>
            <person name="Roger A.J."/>
            <person name="Ruiz-Trillo I."/>
            <person name="Haas B."/>
            <person name="Nusbaum C."/>
            <person name="Birren B."/>
        </authorList>
    </citation>
    <scope>NUCLEOTIDE SEQUENCE [LARGE SCALE GENOMIC DNA]</scope>
    <source>
        <strain evidence="11 12">JP610</strain>
    </source>
</reference>
<dbReference type="GO" id="GO:0005789">
    <property type="term" value="C:endoplasmic reticulum membrane"/>
    <property type="evidence" value="ECO:0007669"/>
    <property type="project" value="TreeGrafter"/>
</dbReference>
<feature type="transmembrane region" description="Helical" evidence="10">
    <location>
        <begin position="67"/>
        <end position="85"/>
    </location>
</feature>
<dbReference type="InterPro" id="IPR002076">
    <property type="entry name" value="ELO_fam"/>
</dbReference>
<evidence type="ECO:0000256" key="4">
    <source>
        <dbReference type="ARBA" id="ARBA00022692"/>
    </source>
</evidence>
<comment type="similarity">
    <text evidence="10">Belongs to the ELO family.</text>
</comment>
<organism evidence="11 12">
    <name type="scientific">Sphaeroforma arctica JP610</name>
    <dbReference type="NCBI Taxonomy" id="667725"/>
    <lineage>
        <taxon>Eukaryota</taxon>
        <taxon>Ichthyosporea</taxon>
        <taxon>Ichthyophonida</taxon>
        <taxon>Sphaeroforma</taxon>
    </lineage>
</organism>
<keyword evidence="4 10" id="KW-0812">Transmembrane</keyword>
<dbReference type="GO" id="GO:0034625">
    <property type="term" value="P:fatty acid elongation, monounsaturated fatty acid"/>
    <property type="evidence" value="ECO:0007669"/>
    <property type="project" value="TreeGrafter"/>
</dbReference>
<evidence type="ECO:0000256" key="5">
    <source>
        <dbReference type="ARBA" id="ARBA00022832"/>
    </source>
</evidence>
<comment type="catalytic activity">
    <reaction evidence="10">
        <text>an acyl-CoA + malonyl-CoA + H(+) = a 3-oxoacyl-CoA + CO2 + CoA</text>
        <dbReference type="Rhea" id="RHEA:50252"/>
        <dbReference type="ChEBI" id="CHEBI:15378"/>
        <dbReference type="ChEBI" id="CHEBI:16526"/>
        <dbReference type="ChEBI" id="CHEBI:57287"/>
        <dbReference type="ChEBI" id="CHEBI:57384"/>
        <dbReference type="ChEBI" id="CHEBI:58342"/>
        <dbReference type="ChEBI" id="CHEBI:90726"/>
    </reaction>
    <physiologicalReaction direction="left-to-right" evidence="10">
        <dbReference type="Rhea" id="RHEA:50253"/>
    </physiologicalReaction>
</comment>
<dbReference type="GeneID" id="25908088"/>
<dbReference type="GO" id="GO:0030148">
    <property type="term" value="P:sphingolipid biosynthetic process"/>
    <property type="evidence" value="ECO:0007669"/>
    <property type="project" value="TreeGrafter"/>
</dbReference>
<dbReference type="GO" id="GO:0034626">
    <property type="term" value="P:fatty acid elongation, polyunsaturated fatty acid"/>
    <property type="evidence" value="ECO:0007669"/>
    <property type="project" value="TreeGrafter"/>
</dbReference>
<sequence>MAQIQNITRSFADFQGEDGDYTNAPLMSFQALIVMAIVYLVLRFGLEKYMVDKKPVDTQFPAMVSNALLAVGSAWMFWGFASQLYENWSAENWDLNLLVCDPDLKLQNSMDKFIYVFYLSKFWEYIDTLFLILGKKQVIGLHWFHHLITPSICWVAYQYPGACAWMGPLSNAFVHVCMYTYYTLTYFSMPRTFGKYITQIQITQFLGNVMLFTVIFANLLFGQGHQQCGGSWLFYIYVMANYVNFLFMFKSFNTARLAKLNKKKRAAQLERESKAAFAEAALDEQKKSR</sequence>
<name>A0A0L0FVS2_9EUKA</name>
<feature type="transmembrane region" description="Helical" evidence="10">
    <location>
        <begin position="27"/>
        <end position="46"/>
    </location>
</feature>
<evidence type="ECO:0000256" key="1">
    <source>
        <dbReference type="ARBA" id="ARBA00004141"/>
    </source>
</evidence>
<dbReference type="PANTHER" id="PTHR11157:SF126">
    <property type="entry name" value="ELONGATION OF VERY LONG CHAIN FATTY ACIDS PROTEIN"/>
    <property type="match status" value="1"/>
</dbReference>
<dbReference type="GO" id="GO:0019367">
    <property type="term" value="P:fatty acid elongation, saturated fatty acid"/>
    <property type="evidence" value="ECO:0007669"/>
    <property type="project" value="TreeGrafter"/>
</dbReference>
<keyword evidence="5 10" id="KW-0276">Fatty acid metabolism</keyword>
<dbReference type="GO" id="GO:0042761">
    <property type="term" value="P:very long-chain fatty acid biosynthetic process"/>
    <property type="evidence" value="ECO:0007669"/>
    <property type="project" value="TreeGrafter"/>
</dbReference>
<feature type="transmembrane region" description="Helical" evidence="10">
    <location>
        <begin position="234"/>
        <end position="255"/>
    </location>
</feature>
<evidence type="ECO:0000256" key="8">
    <source>
        <dbReference type="ARBA" id="ARBA00023136"/>
    </source>
</evidence>
<keyword evidence="3 10" id="KW-0808">Transferase</keyword>
<evidence type="ECO:0000313" key="11">
    <source>
        <dbReference type="EMBL" id="KNC80038.1"/>
    </source>
</evidence>
<dbReference type="Pfam" id="PF01151">
    <property type="entry name" value="ELO"/>
    <property type="match status" value="1"/>
</dbReference>
<evidence type="ECO:0000256" key="7">
    <source>
        <dbReference type="ARBA" id="ARBA00023098"/>
    </source>
</evidence>
<dbReference type="STRING" id="667725.A0A0L0FVS2"/>
<dbReference type="Proteomes" id="UP000054560">
    <property type="component" value="Unassembled WGS sequence"/>
</dbReference>
<keyword evidence="12" id="KW-1185">Reference proteome</keyword>
<feature type="transmembrane region" description="Helical" evidence="10">
    <location>
        <begin position="165"/>
        <end position="184"/>
    </location>
</feature>
<evidence type="ECO:0000256" key="9">
    <source>
        <dbReference type="ARBA" id="ARBA00023160"/>
    </source>
</evidence>
<evidence type="ECO:0000256" key="10">
    <source>
        <dbReference type="RuleBase" id="RU361115"/>
    </source>
</evidence>
<comment type="subcellular location">
    <subcellularLocation>
        <location evidence="1">Membrane</location>
        <topology evidence="1">Multi-pass membrane protein</topology>
    </subcellularLocation>
</comment>
<protein>
    <recommendedName>
        <fullName evidence="10">Elongation of fatty acids protein</fullName>
        <ecNumber evidence="10">2.3.1.-</ecNumber>
    </recommendedName>
</protein>
<proteinExistence type="inferred from homology"/>
<dbReference type="eggNOG" id="KOG3072">
    <property type="taxonomic scope" value="Eukaryota"/>
</dbReference>
<keyword evidence="6 10" id="KW-1133">Transmembrane helix</keyword>
<dbReference type="EC" id="2.3.1.-" evidence="10"/>
<keyword evidence="7 10" id="KW-0443">Lipid metabolism</keyword>
<dbReference type="GO" id="GO:0009922">
    <property type="term" value="F:fatty acid elongase activity"/>
    <property type="evidence" value="ECO:0007669"/>
    <property type="project" value="InterPro"/>
</dbReference>
<keyword evidence="9 10" id="KW-0275">Fatty acid biosynthesis</keyword>
<gene>
    <name evidence="11" type="ORF">SARC_07584</name>
</gene>
<evidence type="ECO:0000256" key="2">
    <source>
        <dbReference type="ARBA" id="ARBA00022516"/>
    </source>
</evidence>
<evidence type="ECO:0000313" key="12">
    <source>
        <dbReference type="Proteomes" id="UP000054560"/>
    </source>
</evidence>
<keyword evidence="2 10" id="KW-0444">Lipid biosynthesis</keyword>
<dbReference type="AlphaFoldDB" id="A0A0L0FVS2"/>
<dbReference type="RefSeq" id="XP_014153940.1">
    <property type="nucleotide sequence ID" value="XM_014298465.1"/>
</dbReference>
<dbReference type="OrthoDB" id="434092at2759"/>
<feature type="transmembrane region" description="Helical" evidence="10">
    <location>
        <begin position="205"/>
        <end position="222"/>
    </location>
</feature>
<keyword evidence="8 10" id="KW-0472">Membrane</keyword>
<evidence type="ECO:0000256" key="3">
    <source>
        <dbReference type="ARBA" id="ARBA00022679"/>
    </source>
</evidence>
<dbReference type="EMBL" id="KQ242206">
    <property type="protein sequence ID" value="KNC80038.1"/>
    <property type="molecule type" value="Genomic_DNA"/>
</dbReference>
<dbReference type="PANTHER" id="PTHR11157">
    <property type="entry name" value="FATTY ACID ACYL TRANSFERASE-RELATED"/>
    <property type="match status" value="1"/>
</dbReference>
<evidence type="ECO:0000256" key="6">
    <source>
        <dbReference type="ARBA" id="ARBA00022989"/>
    </source>
</evidence>